<keyword evidence="5" id="KW-0663">Pyridoxal phosphate</keyword>
<evidence type="ECO:0000256" key="4">
    <source>
        <dbReference type="ARBA" id="ARBA00022679"/>
    </source>
</evidence>
<dbReference type="GO" id="GO:0030170">
    <property type="term" value="F:pyridoxal phosphate binding"/>
    <property type="evidence" value="ECO:0007669"/>
    <property type="project" value="InterPro"/>
</dbReference>
<accession>A0A9W8IC97</accession>
<comment type="similarity">
    <text evidence="2">Belongs to the class-I pyridoxal-phosphate-dependent aminotransferase family.</text>
</comment>
<keyword evidence="4" id="KW-0808">Transferase</keyword>
<comment type="cofactor">
    <cofactor evidence="1">
        <name>pyridoxal 5'-phosphate</name>
        <dbReference type="ChEBI" id="CHEBI:597326"/>
    </cofactor>
</comment>
<keyword evidence="8" id="KW-1185">Reference proteome</keyword>
<dbReference type="GO" id="GO:1901605">
    <property type="term" value="P:alpha-amino acid metabolic process"/>
    <property type="evidence" value="ECO:0007669"/>
    <property type="project" value="TreeGrafter"/>
</dbReference>
<dbReference type="SUPFAM" id="SSF53383">
    <property type="entry name" value="PLP-dependent transferases"/>
    <property type="match status" value="1"/>
</dbReference>
<comment type="caution">
    <text evidence="7">The sequence shown here is derived from an EMBL/GenBank/DDBJ whole genome shotgun (WGS) entry which is preliminary data.</text>
</comment>
<dbReference type="EMBL" id="JANBUW010000553">
    <property type="protein sequence ID" value="KAJ2846383.1"/>
    <property type="molecule type" value="Genomic_DNA"/>
</dbReference>
<dbReference type="CDD" id="cd00609">
    <property type="entry name" value="AAT_like"/>
    <property type="match status" value="1"/>
</dbReference>
<dbReference type="Pfam" id="PF00155">
    <property type="entry name" value="Aminotran_1_2"/>
    <property type="match status" value="1"/>
</dbReference>
<dbReference type="InterPro" id="IPR050859">
    <property type="entry name" value="Class-I_PLP-dep_aminotransf"/>
</dbReference>
<dbReference type="OrthoDB" id="691673at2759"/>
<dbReference type="InterPro" id="IPR004839">
    <property type="entry name" value="Aminotransferase_I/II_large"/>
</dbReference>
<feature type="domain" description="Aminotransferase class I/classII large" evidence="6">
    <location>
        <begin position="96"/>
        <end position="457"/>
    </location>
</feature>
<evidence type="ECO:0000256" key="5">
    <source>
        <dbReference type="ARBA" id="ARBA00022898"/>
    </source>
</evidence>
<dbReference type="InterPro" id="IPR015421">
    <property type="entry name" value="PyrdxlP-dep_Trfase_major"/>
</dbReference>
<name>A0A9W8IC97_9FUNG</name>
<organism evidence="7 8">
    <name type="scientific">Coemansia brasiliensis</name>
    <dbReference type="NCBI Taxonomy" id="2650707"/>
    <lineage>
        <taxon>Eukaryota</taxon>
        <taxon>Fungi</taxon>
        <taxon>Fungi incertae sedis</taxon>
        <taxon>Zoopagomycota</taxon>
        <taxon>Kickxellomycotina</taxon>
        <taxon>Kickxellomycetes</taxon>
        <taxon>Kickxellales</taxon>
        <taxon>Kickxellaceae</taxon>
        <taxon>Coemansia</taxon>
    </lineage>
</organism>
<sequence length="497" mass="54288">MSPNAPNVAASSQPQAIDLTHMFIPHLRKHQKSPFKAVMGNPTLEMINMAGGVPNPSTFPLLQIQAKVRTSPSLNSEQDGMLSLEHTQLNGSTESLNELLQYNDGRGMASYCRFLRQFTQTAHSPKYADWDVIASCGNTDSIAKAVSLFCQQGDHIIVEKYTFPGALSNLEFAKIKPVPVSMDNEGVVPEALDALCSGWSGSSPLRAIYLIPTGQNPTGATMSLERRKAIYATAQKHNLVIIEDDPYYFLQYGPMQDSTDKPSVADMRKQLLVPSLLSLDTDGRVIRLDSFSKILAPNLRCGWITAPQYMLDRLQILNESTILQPSGLTQGVISRMLNDVWGIKGWIDHLCTLRADYAARRNLFVQMAREHLAGMATFTVPTAGMFLWMKIDLGAASADSTAMPRLLEAMKKCGVMMAPGMPFNVGTDDTATSVPEYYLRAAFALADTDMFAPALKRLGQAIASIRDSVLPDKQSAVHTKPISTTALAAQITVNGSN</sequence>
<dbReference type="InterPro" id="IPR015424">
    <property type="entry name" value="PyrdxlP-dep_Trfase"/>
</dbReference>
<dbReference type="PANTHER" id="PTHR42790:SF19">
    <property type="entry name" value="KYNURENINE_ALPHA-AMINOADIPATE AMINOTRANSFERASE, MITOCHONDRIAL"/>
    <property type="match status" value="1"/>
</dbReference>
<gene>
    <name evidence="7" type="ORF">IWW36_004380</name>
</gene>
<dbReference type="Gene3D" id="3.40.640.10">
    <property type="entry name" value="Type I PLP-dependent aspartate aminotransferase-like (Major domain)"/>
    <property type="match status" value="1"/>
</dbReference>
<proteinExistence type="inferred from homology"/>
<keyword evidence="3" id="KW-0032">Aminotransferase</keyword>
<dbReference type="Proteomes" id="UP001139887">
    <property type="component" value="Unassembled WGS sequence"/>
</dbReference>
<evidence type="ECO:0000259" key="6">
    <source>
        <dbReference type="Pfam" id="PF00155"/>
    </source>
</evidence>
<dbReference type="GO" id="GO:0008483">
    <property type="term" value="F:transaminase activity"/>
    <property type="evidence" value="ECO:0007669"/>
    <property type="project" value="UniProtKB-KW"/>
</dbReference>
<evidence type="ECO:0000313" key="7">
    <source>
        <dbReference type="EMBL" id="KAJ2846383.1"/>
    </source>
</evidence>
<dbReference type="AlphaFoldDB" id="A0A9W8IC97"/>
<protein>
    <recommendedName>
        <fullName evidence="6">Aminotransferase class I/classII large domain-containing protein</fullName>
    </recommendedName>
</protein>
<evidence type="ECO:0000256" key="3">
    <source>
        <dbReference type="ARBA" id="ARBA00022576"/>
    </source>
</evidence>
<evidence type="ECO:0000256" key="1">
    <source>
        <dbReference type="ARBA" id="ARBA00001933"/>
    </source>
</evidence>
<evidence type="ECO:0000313" key="8">
    <source>
        <dbReference type="Proteomes" id="UP001139887"/>
    </source>
</evidence>
<dbReference type="PANTHER" id="PTHR42790">
    <property type="entry name" value="AMINOTRANSFERASE"/>
    <property type="match status" value="1"/>
</dbReference>
<evidence type="ECO:0000256" key="2">
    <source>
        <dbReference type="ARBA" id="ARBA00007441"/>
    </source>
</evidence>
<reference evidence="7" key="1">
    <citation type="submission" date="2022-07" db="EMBL/GenBank/DDBJ databases">
        <title>Phylogenomic reconstructions and comparative analyses of Kickxellomycotina fungi.</title>
        <authorList>
            <person name="Reynolds N.K."/>
            <person name="Stajich J.E."/>
            <person name="Barry K."/>
            <person name="Grigoriev I.V."/>
            <person name="Crous P."/>
            <person name="Smith M.E."/>
        </authorList>
    </citation>
    <scope>NUCLEOTIDE SEQUENCE</scope>
    <source>
        <strain evidence="7">NRRL 1566</strain>
    </source>
</reference>